<dbReference type="CDD" id="cd00090">
    <property type="entry name" value="HTH_ARSR"/>
    <property type="match status" value="1"/>
</dbReference>
<dbReference type="EMBL" id="WBJX01000003">
    <property type="protein sequence ID" value="KAB1637872.1"/>
    <property type="molecule type" value="Genomic_DNA"/>
</dbReference>
<dbReference type="Pfam" id="PF13404">
    <property type="entry name" value="HTH_AsnC-type"/>
    <property type="match status" value="1"/>
</dbReference>
<dbReference type="Proteomes" id="UP000490386">
    <property type="component" value="Unassembled WGS sequence"/>
</dbReference>
<dbReference type="SUPFAM" id="SSF54909">
    <property type="entry name" value="Dimeric alpha+beta barrel"/>
    <property type="match status" value="1"/>
</dbReference>
<reference evidence="5 6" key="1">
    <citation type="submission" date="2019-09" db="EMBL/GenBank/DDBJ databases">
        <title>Phylogeny of genus Pseudoclavibacter and closely related genus.</title>
        <authorList>
            <person name="Li Y."/>
        </authorList>
    </citation>
    <scope>NUCLEOTIDE SEQUENCE [LARGE SCALE GENOMIC DNA]</scope>
    <source>
        <strain evidence="5 6">THG-MD12</strain>
    </source>
</reference>
<dbReference type="Gene3D" id="3.30.70.920">
    <property type="match status" value="1"/>
</dbReference>
<dbReference type="SMART" id="SM00344">
    <property type="entry name" value="HTH_ASNC"/>
    <property type="match status" value="1"/>
</dbReference>
<dbReference type="OrthoDB" id="3526090at2"/>
<dbReference type="Gene3D" id="1.10.10.10">
    <property type="entry name" value="Winged helix-like DNA-binding domain superfamily/Winged helix DNA-binding domain"/>
    <property type="match status" value="1"/>
</dbReference>
<evidence type="ECO:0000259" key="4">
    <source>
        <dbReference type="PROSITE" id="PS50956"/>
    </source>
</evidence>
<dbReference type="InterPro" id="IPR011991">
    <property type="entry name" value="ArsR-like_HTH"/>
</dbReference>
<keyword evidence="1" id="KW-0805">Transcription regulation</keyword>
<keyword evidence="3" id="KW-0804">Transcription</keyword>
<dbReference type="InterPro" id="IPR019888">
    <property type="entry name" value="Tscrpt_reg_AsnC-like"/>
</dbReference>
<gene>
    <name evidence="5" type="ORF">F8O03_09610</name>
</gene>
<comment type="caution">
    <text evidence="5">The sequence shown here is derived from an EMBL/GenBank/DDBJ whole genome shotgun (WGS) entry which is preliminary data.</text>
</comment>
<dbReference type="InterPro" id="IPR011008">
    <property type="entry name" value="Dimeric_a/b-barrel"/>
</dbReference>
<name>A0A7J5B1Y4_9MICO</name>
<dbReference type="PRINTS" id="PR00033">
    <property type="entry name" value="HTHASNC"/>
</dbReference>
<dbReference type="GO" id="GO:0043200">
    <property type="term" value="P:response to amino acid"/>
    <property type="evidence" value="ECO:0007669"/>
    <property type="project" value="TreeGrafter"/>
</dbReference>
<evidence type="ECO:0000313" key="6">
    <source>
        <dbReference type="Proteomes" id="UP000490386"/>
    </source>
</evidence>
<dbReference type="PROSITE" id="PS50956">
    <property type="entry name" value="HTH_ASNC_2"/>
    <property type="match status" value="1"/>
</dbReference>
<dbReference type="InterPro" id="IPR000485">
    <property type="entry name" value="AsnC-type_HTH_dom"/>
</dbReference>
<organism evidence="5 6">
    <name type="scientific">Pseudoclavibacter terrae</name>
    <dbReference type="NCBI Taxonomy" id="1530195"/>
    <lineage>
        <taxon>Bacteria</taxon>
        <taxon>Bacillati</taxon>
        <taxon>Actinomycetota</taxon>
        <taxon>Actinomycetes</taxon>
        <taxon>Micrococcales</taxon>
        <taxon>Microbacteriaceae</taxon>
        <taxon>Pseudoclavibacter</taxon>
    </lineage>
</organism>
<dbReference type="PANTHER" id="PTHR30154">
    <property type="entry name" value="LEUCINE-RESPONSIVE REGULATORY PROTEIN"/>
    <property type="match status" value="1"/>
</dbReference>
<dbReference type="PANTHER" id="PTHR30154:SF34">
    <property type="entry name" value="TRANSCRIPTIONAL REGULATOR AZLB"/>
    <property type="match status" value="1"/>
</dbReference>
<keyword evidence="2" id="KW-0238">DNA-binding</keyword>
<accession>A0A7J5B1Y4</accession>
<dbReference type="Pfam" id="PF01037">
    <property type="entry name" value="AsnC_trans_reg"/>
    <property type="match status" value="1"/>
</dbReference>
<evidence type="ECO:0000256" key="2">
    <source>
        <dbReference type="ARBA" id="ARBA00023125"/>
    </source>
</evidence>
<dbReference type="AlphaFoldDB" id="A0A7J5B1Y4"/>
<dbReference type="InterPro" id="IPR036388">
    <property type="entry name" value="WH-like_DNA-bd_sf"/>
</dbReference>
<evidence type="ECO:0000256" key="1">
    <source>
        <dbReference type="ARBA" id="ARBA00023015"/>
    </source>
</evidence>
<dbReference type="InterPro" id="IPR019887">
    <property type="entry name" value="Tscrpt_reg_AsnC/Lrp_C"/>
</dbReference>
<feature type="domain" description="HTH asnC-type" evidence="4">
    <location>
        <begin position="15"/>
        <end position="75"/>
    </location>
</feature>
<dbReference type="InterPro" id="IPR036390">
    <property type="entry name" value="WH_DNA-bd_sf"/>
</dbReference>
<dbReference type="GO" id="GO:0043565">
    <property type="term" value="F:sequence-specific DNA binding"/>
    <property type="evidence" value="ECO:0007669"/>
    <property type="project" value="InterPro"/>
</dbReference>
<proteinExistence type="predicted"/>
<dbReference type="GO" id="GO:0005829">
    <property type="term" value="C:cytosol"/>
    <property type="evidence" value="ECO:0007669"/>
    <property type="project" value="TreeGrafter"/>
</dbReference>
<protein>
    <submittedName>
        <fullName evidence="5">Lrp/AsnC family transcriptional regulator</fullName>
    </submittedName>
</protein>
<sequence length="161" mass="18003">MRPQQRNRGAAVNELDDIDRQLIAILQKDGRRSFKDIADETGHPASSVRYRVQRLEDSGILQIVGIANPLSIGFDHLAMVGIHCEPGYARSVCEALSALPETSYVVLTSGGFDVMVEVICRDMEHYKELLLERLQTTEGVRRTETFFVLEAHKLAYGWGVG</sequence>
<dbReference type="SUPFAM" id="SSF46785">
    <property type="entry name" value="Winged helix' DNA-binding domain"/>
    <property type="match status" value="1"/>
</dbReference>
<keyword evidence="6" id="KW-1185">Reference proteome</keyword>
<evidence type="ECO:0000313" key="5">
    <source>
        <dbReference type="EMBL" id="KAB1637872.1"/>
    </source>
</evidence>
<evidence type="ECO:0000256" key="3">
    <source>
        <dbReference type="ARBA" id="ARBA00023163"/>
    </source>
</evidence>